<dbReference type="PROSITE" id="PS00211">
    <property type="entry name" value="ABC_TRANSPORTER_1"/>
    <property type="match status" value="1"/>
</dbReference>
<evidence type="ECO:0000256" key="2">
    <source>
        <dbReference type="ARBA" id="ARBA00022448"/>
    </source>
</evidence>
<dbReference type="PANTHER" id="PTHR43423:SF1">
    <property type="entry name" value="ABC TRANSPORTER I FAMILY MEMBER 17"/>
    <property type="match status" value="1"/>
</dbReference>
<evidence type="ECO:0000259" key="5">
    <source>
        <dbReference type="PROSITE" id="PS50893"/>
    </source>
</evidence>
<evidence type="ECO:0000256" key="4">
    <source>
        <dbReference type="ARBA" id="ARBA00022840"/>
    </source>
</evidence>
<dbReference type="InterPro" id="IPR017871">
    <property type="entry name" value="ABC_transporter-like_CS"/>
</dbReference>
<evidence type="ECO:0000256" key="3">
    <source>
        <dbReference type="ARBA" id="ARBA00022741"/>
    </source>
</evidence>
<dbReference type="PROSITE" id="PS50893">
    <property type="entry name" value="ABC_TRANSPORTER_2"/>
    <property type="match status" value="1"/>
</dbReference>
<reference evidence="6" key="1">
    <citation type="submission" date="2019-11" db="EMBL/GenBank/DDBJ databases">
        <authorList>
            <person name="Feng L."/>
        </authorList>
    </citation>
    <scope>NUCLEOTIDE SEQUENCE</scope>
    <source>
        <strain evidence="6">CTertiumLFYP3</strain>
    </source>
</reference>
<gene>
    <name evidence="6" type="primary">ybbL</name>
    <name evidence="6" type="ORF">CTLFYP3_02953</name>
</gene>
<dbReference type="InterPro" id="IPR015856">
    <property type="entry name" value="ABC_transpr_CbiO/EcfA_su"/>
</dbReference>
<keyword evidence="2" id="KW-0813">Transport</keyword>
<comment type="subcellular location">
    <subcellularLocation>
        <location evidence="1">Cell membrane</location>
        <topology evidence="1">Peripheral membrane protein</topology>
    </subcellularLocation>
</comment>
<dbReference type="RefSeq" id="WP_156627390.1">
    <property type="nucleotide sequence ID" value="NZ_CACRTO010000042.1"/>
</dbReference>
<keyword evidence="3" id="KW-0547">Nucleotide-binding</keyword>
<sequence length="219" mass="25126">MEILKIKNLTFKDKDNIILDDISLAIKKGECISIVGESGSGKSTILKLCADLISPSHGNIEYKNKDYSAYDSIKLRRSISYCTQTPYLFGKDVYENLCFPFKIRNQEVNNDRIDELLTAFSLDKSYLEKDINLLSGGEKQRIALIRNLMFIPEILLLDEVTSALDSSNTIIVEKYIKHINKEGVTVIWVTHDEEQSKRIFNKRIFIKNGKVENVEVIER</sequence>
<dbReference type="GO" id="GO:0005886">
    <property type="term" value="C:plasma membrane"/>
    <property type="evidence" value="ECO:0007669"/>
    <property type="project" value="UniProtKB-SubCell"/>
</dbReference>
<dbReference type="SUPFAM" id="SSF52540">
    <property type="entry name" value="P-loop containing nucleoside triphosphate hydrolases"/>
    <property type="match status" value="1"/>
</dbReference>
<dbReference type="InterPro" id="IPR003439">
    <property type="entry name" value="ABC_transporter-like_ATP-bd"/>
</dbReference>
<name>A0A6N3G0G3_9CLOT</name>
<dbReference type="CDD" id="cd03225">
    <property type="entry name" value="ABC_cobalt_CbiO_domain1"/>
    <property type="match status" value="1"/>
</dbReference>
<dbReference type="InterPro" id="IPR027417">
    <property type="entry name" value="P-loop_NTPase"/>
</dbReference>
<dbReference type="InterPro" id="IPR003593">
    <property type="entry name" value="AAA+_ATPase"/>
</dbReference>
<proteinExistence type="predicted"/>
<dbReference type="EMBL" id="CACRTO010000042">
    <property type="protein sequence ID" value="VYU58072.1"/>
    <property type="molecule type" value="Genomic_DNA"/>
</dbReference>
<dbReference type="GO" id="GO:0016887">
    <property type="term" value="F:ATP hydrolysis activity"/>
    <property type="evidence" value="ECO:0007669"/>
    <property type="project" value="InterPro"/>
</dbReference>
<organism evidence="6">
    <name type="scientific">Clostridium tertium</name>
    <dbReference type="NCBI Taxonomy" id="1559"/>
    <lineage>
        <taxon>Bacteria</taxon>
        <taxon>Bacillati</taxon>
        <taxon>Bacillota</taxon>
        <taxon>Clostridia</taxon>
        <taxon>Eubacteriales</taxon>
        <taxon>Clostridiaceae</taxon>
        <taxon>Clostridium</taxon>
    </lineage>
</organism>
<protein>
    <submittedName>
        <fullName evidence="6">Putative ABC transporter ATP-binding protein YbbL</fullName>
    </submittedName>
</protein>
<evidence type="ECO:0000313" key="6">
    <source>
        <dbReference type="EMBL" id="VYU58072.1"/>
    </source>
</evidence>
<feature type="domain" description="ABC transporter" evidence="5">
    <location>
        <begin position="4"/>
        <end position="216"/>
    </location>
</feature>
<dbReference type="Gene3D" id="3.40.50.300">
    <property type="entry name" value="P-loop containing nucleotide triphosphate hydrolases"/>
    <property type="match status" value="1"/>
</dbReference>
<keyword evidence="4 6" id="KW-0067">ATP-binding</keyword>
<dbReference type="GO" id="GO:0022857">
    <property type="term" value="F:transmembrane transporter activity"/>
    <property type="evidence" value="ECO:0007669"/>
    <property type="project" value="UniProtKB-ARBA"/>
</dbReference>
<dbReference type="Pfam" id="PF00005">
    <property type="entry name" value="ABC_tran"/>
    <property type="match status" value="1"/>
</dbReference>
<evidence type="ECO:0000256" key="1">
    <source>
        <dbReference type="ARBA" id="ARBA00004202"/>
    </source>
</evidence>
<accession>A0A6N3G0G3</accession>
<dbReference type="PANTHER" id="PTHR43423">
    <property type="entry name" value="ABC TRANSPORTER I FAMILY MEMBER 17"/>
    <property type="match status" value="1"/>
</dbReference>
<dbReference type="SMART" id="SM00382">
    <property type="entry name" value="AAA"/>
    <property type="match status" value="1"/>
</dbReference>
<dbReference type="AlphaFoldDB" id="A0A6N3G0G3"/>
<dbReference type="GO" id="GO:0005524">
    <property type="term" value="F:ATP binding"/>
    <property type="evidence" value="ECO:0007669"/>
    <property type="project" value="UniProtKB-KW"/>
</dbReference>